<comment type="similarity">
    <text evidence="2 13">Belongs to the CRISPR-associated exonuclease Cas4 family.</text>
</comment>
<evidence type="ECO:0000256" key="12">
    <source>
        <dbReference type="ARBA" id="ARBA00023211"/>
    </source>
</evidence>
<protein>
    <recommendedName>
        <fullName evidence="4 13">CRISPR-associated exonuclease Cas4</fullName>
        <ecNumber evidence="3 13">3.1.12.1</ecNumber>
    </recommendedName>
</protein>
<reference evidence="15 16" key="1">
    <citation type="submission" date="2017-01" db="EMBL/GenBank/DDBJ databases">
        <authorList>
            <person name="Abreu V.A."/>
            <person name="Popin R.V."/>
            <person name="Rigonato J."/>
            <person name="Andreote A.P."/>
            <person name="Schaker P.C."/>
            <person name="Hoff-Risseti C."/>
            <person name="Alvarenga D.O."/>
            <person name="Varani A.M."/>
            <person name="Fiore M.F."/>
        </authorList>
    </citation>
    <scope>NUCLEOTIDE SEQUENCE [LARGE SCALE GENOMIC DNA]</scope>
    <source>
        <strain evidence="15 16">CENA302</strain>
    </source>
</reference>
<dbReference type="PANTHER" id="PTHR36531">
    <property type="entry name" value="CRISPR-ASSOCIATED EXONUCLEASE CAS4"/>
    <property type="match status" value="1"/>
</dbReference>
<dbReference type="GO" id="GO:0046872">
    <property type="term" value="F:metal ion binding"/>
    <property type="evidence" value="ECO:0007669"/>
    <property type="project" value="UniProtKB-KW"/>
</dbReference>
<dbReference type="InterPro" id="IPR051827">
    <property type="entry name" value="Cas4_exonuclease"/>
</dbReference>
<evidence type="ECO:0000256" key="9">
    <source>
        <dbReference type="ARBA" id="ARBA00023004"/>
    </source>
</evidence>
<evidence type="ECO:0000256" key="4">
    <source>
        <dbReference type="ARBA" id="ARBA00020049"/>
    </source>
</evidence>
<evidence type="ECO:0000256" key="8">
    <source>
        <dbReference type="ARBA" id="ARBA00022839"/>
    </source>
</evidence>
<dbReference type="GO" id="GO:0004527">
    <property type="term" value="F:exonuclease activity"/>
    <property type="evidence" value="ECO:0007669"/>
    <property type="project" value="UniProtKB-KW"/>
</dbReference>
<keyword evidence="9 13" id="KW-0408">Iron</keyword>
<dbReference type="Pfam" id="PF01930">
    <property type="entry name" value="Cas_Cas4"/>
    <property type="match status" value="1"/>
</dbReference>
<evidence type="ECO:0000256" key="13">
    <source>
        <dbReference type="RuleBase" id="RU365022"/>
    </source>
</evidence>
<evidence type="ECO:0000256" key="3">
    <source>
        <dbReference type="ARBA" id="ARBA00012768"/>
    </source>
</evidence>
<dbReference type="NCBIfam" id="TIGR00372">
    <property type="entry name" value="cas4"/>
    <property type="match status" value="1"/>
</dbReference>
<feature type="domain" description="DUF83" evidence="14">
    <location>
        <begin position="12"/>
        <end position="184"/>
    </location>
</feature>
<keyword evidence="6 13" id="KW-0479">Metal-binding</keyword>
<dbReference type="InterPro" id="IPR013343">
    <property type="entry name" value="CRISPR-assoc_prot_Cas4"/>
</dbReference>
<dbReference type="InterPro" id="IPR011604">
    <property type="entry name" value="PDDEXK-like_dom_sf"/>
</dbReference>
<dbReference type="GO" id="GO:0051607">
    <property type="term" value="P:defense response to virus"/>
    <property type="evidence" value="ECO:0007669"/>
    <property type="project" value="UniProtKB-KW"/>
</dbReference>
<comment type="cofactor">
    <cofactor evidence="13">
        <name>iron-sulfur cluster</name>
        <dbReference type="ChEBI" id="CHEBI:30408"/>
    </cofactor>
</comment>
<evidence type="ECO:0000256" key="10">
    <source>
        <dbReference type="ARBA" id="ARBA00023014"/>
    </source>
</evidence>
<evidence type="ECO:0000256" key="5">
    <source>
        <dbReference type="ARBA" id="ARBA00022722"/>
    </source>
</evidence>
<dbReference type="CDD" id="cd09637">
    <property type="entry name" value="Cas4_I-A_I-B_I-C_I-D_II-B"/>
    <property type="match status" value="1"/>
</dbReference>
<dbReference type="PANTHER" id="PTHR36531:SF6">
    <property type="entry name" value="DNA REPLICATION ATP-DEPENDENT HELICASE_NUCLEASE DNA2"/>
    <property type="match status" value="1"/>
</dbReference>
<accession>A0A9Q5WAF0</accession>
<dbReference type="RefSeq" id="WP_071247810.1">
    <property type="nucleotide sequence ID" value="NZ_MTPU01000026.1"/>
</dbReference>
<evidence type="ECO:0000256" key="1">
    <source>
        <dbReference type="ARBA" id="ARBA00001966"/>
    </source>
</evidence>
<evidence type="ECO:0000256" key="11">
    <source>
        <dbReference type="ARBA" id="ARBA00023118"/>
    </source>
</evidence>
<name>A0A9Q5WAF0_9CYAN</name>
<comment type="cofactor">
    <cofactor evidence="13">
        <name>Mg(2+)</name>
        <dbReference type="ChEBI" id="CHEBI:18420"/>
    </cofactor>
    <cofactor evidence="13">
        <name>Mn(2+)</name>
        <dbReference type="ChEBI" id="CHEBI:29035"/>
    </cofactor>
    <text evidence="13">Mg(2+) or Mn(2+) required for ssDNA cleavage activity.</text>
</comment>
<dbReference type="Gene3D" id="3.90.320.10">
    <property type="match status" value="1"/>
</dbReference>
<keyword evidence="8 13" id="KW-0269">Exonuclease</keyword>
<evidence type="ECO:0000313" key="16">
    <source>
        <dbReference type="Proteomes" id="UP000190056"/>
    </source>
</evidence>
<keyword evidence="5 13" id="KW-0540">Nuclease</keyword>
<evidence type="ECO:0000256" key="2">
    <source>
        <dbReference type="ARBA" id="ARBA00009189"/>
    </source>
</evidence>
<sequence length="202" mass="23391">MNSDQYLVPIAALNNYNYCPRCCWYIYVTGEWQDNQFTIAGTRQHERVDGGEFTSETNLKQWRSLPLYSHKLGLIGKADLVEQIDNQIYPVEYKVGSSAKWKNDHLQLCAQALALEEMLNINIPRAFMYYAASHQRLIVDLNDDLRCQTIQTIEQVRQMLITTKCPPNPYQPQCKGCSLYDICLPKETQKAKLAIQDKYQSK</sequence>
<evidence type="ECO:0000313" key="15">
    <source>
        <dbReference type="EMBL" id="OPH10348.1"/>
    </source>
</evidence>
<dbReference type="EC" id="3.1.12.1" evidence="3 13"/>
<dbReference type="Proteomes" id="UP000190056">
    <property type="component" value="Unassembled WGS sequence"/>
</dbReference>
<dbReference type="EMBL" id="MTPU01000026">
    <property type="protein sequence ID" value="OPH10348.1"/>
    <property type="molecule type" value="Genomic_DNA"/>
</dbReference>
<keyword evidence="12 13" id="KW-0464">Manganese</keyword>
<dbReference type="AlphaFoldDB" id="A0A9Q5WAF0"/>
<dbReference type="GO" id="GO:0051536">
    <property type="term" value="F:iron-sulfur cluster binding"/>
    <property type="evidence" value="ECO:0007669"/>
    <property type="project" value="UniProtKB-KW"/>
</dbReference>
<evidence type="ECO:0000256" key="6">
    <source>
        <dbReference type="ARBA" id="ARBA00022723"/>
    </source>
</evidence>
<gene>
    <name evidence="15" type="ORF">CENA302_05995</name>
</gene>
<organism evidence="15 16">
    <name type="scientific">Cylindrospermopsis raciborskii CENA302</name>
    <dbReference type="NCBI Taxonomy" id="1170768"/>
    <lineage>
        <taxon>Bacteria</taxon>
        <taxon>Bacillati</taxon>
        <taxon>Cyanobacteriota</taxon>
        <taxon>Cyanophyceae</taxon>
        <taxon>Nostocales</taxon>
        <taxon>Aphanizomenonaceae</taxon>
        <taxon>Cylindrospermopsis</taxon>
    </lineage>
</organism>
<evidence type="ECO:0000259" key="14">
    <source>
        <dbReference type="Pfam" id="PF01930"/>
    </source>
</evidence>
<comment type="cofactor">
    <cofactor evidence="1">
        <name>[4Fe-4S] cluster</name>
        <dbReference type="ChEBI" id="CHEBI:49883"/>
    </cofactor>
</comment>
<evidence type="ECO:0000256" key="7">
    <source>
        <dbReference type="ARBA" id="ARBA00022801"/>
    </source>
</evidence>
<keyword evidence="7 13" id="KW-0378">Hydrolase</keyword>
<comment type="caution">
    <text evidence="15">The sequence shown here is derived from an EMBL/GenBank/DDBJ whole genome shotgun (WGS) entry which is preliminary data.</text>
</comment>
<comment type="function">
    <text evidence="13">CRISPR (clustered regularly interspaced short palindromic repeat) is an adaptive immune system that provides protection against mobile genetic elements (viruses, transposable elements and conjugative plasmids). CRISPR clusters contain sequences complementary to antecedent mobile elements and target invading nucleic acids. CRISPR clusters are transcribed and processed into CRISPR RNA (crRNA).</text>
</comment>
<proteinExistence type="inferred from homology"/>
<dbReference type="InterPro" id="IPR022765">
    <property type="entry name" value="Dna2/Cas4_DUF83"/>
</dbReference>
<keyword evidence="10 13" id="KW-0411">Iron-sulfur</keyword>
<keyword evidence="11 13" id="KW-0051">Antiviral defense</keyword>